<dbReference type="InterPro" id="IPR003770">
    <property type="entry name" value="MLTG-like"/>
</dbReference>
<keyword evidence="7" id="KW-0997">Cell inner membrane</keyword>
<evidence type="ECO:0000256" key="7">
    <source>
        <dbReference type="HAMAP-Rule" id="MF_02065"/>
    </source>
</evidence>
<organism evidence="9">
    <name type="scientific">Castellaniella ginsengisoli</name>
    <dbReference type="NCBI Taxonomy" id="546114"/>
    <lineage>
        <taxon>Bacteria</taxon>
        <taxon>Pseudomonadati</taxon>
        <taxon>Pseudomonadota</taxon>
        <taxon>Betaproteobacteria</taxon>
        <taxon>Burkholderiales</taxon>
        <taxon>Alcaligenaceae</taxon>
        <taxon>Castellaniella</taxon>
    </lineage>
</organism>
<comment type="catalytic activity">
    <reaction evidence="7">
        <text>a peptidoglycan chain = a peptidoglycan chain with N-acetyl-1,6-anhydromuramyl-[peptide] at the reducing end + a peptidoglycan chain with N-acetylglucosamine at the non-reducing end.</text>
        <dbReference type="EC" id="4.2.2.29"/>
    </reaction>
</comment>
<sequence>MKNLLRGFLWLLILGLLAAAAAIATAAWWGWKRPVPMQTPVVDYLIEAGSTPRQMALAMRDAGIDIHPEAFTWLARLSGRDKWLKAGAYEARQGDTLWQLLERMANGDMTQTRLTFPEGWTFSQIRAALDADPQVRHDTRGMDEQALLQRLGLAAESLEGLFLPDTYVFTPGSSDLDILRRAAQAGRQTLERAWASRDRDLPLKTPYEALILASIIEKETGHGADRARIAGVFINRLRIGMPLQTDPTVIYGLGADYQGRLRKKDLTRDTPWNTYTRAGLPPTPIANPGRAALEAALHPERHQYLYFVSRGDGTSEFSSNLTAHNRAVSKYILKR</sequence>
<dbReference type="GO" id="GO:0008932">
    <property type="term" value="F:lytic endotransglycosylase activity"/>
    <property type="evidence" value="ECO:0007669"/>
    <property type="project" value="UniProtKB-UniRule"/>
</dbReference>
<evidence type="ECO:0000256" key="6">
    <source>
        <dbReference type="ARBA" id="ARBA00023316"/>
    </source>
</evidence>
<keyword evidence="1 7" id="KW-1003">Cell membrane</keyword>
<keyword evidence="5 7" id="KW-0456">Lyase</keyword>
<dbReference type="Gene3D" id="3.30.1490.480">
    <property type="entry name" value="Endolytic murein transglycosylase"/>
    <property type="match status" value="1"/>
</dbReference>
<dbReference type="GO" id="GO:0071555">
    <property type="term" value="P:cell wall organization"/>
    <property type="evidence" value="ECO:0007669"/>
    <property type="project" value="UniProtKB-KW"/>
</dbReference>
<keyword evidence="2 7" id="KW-0812">Transmembrane</keyword>
<comment type="similarity">
    <text evidence="7">Belongs to the transglycosylase MltG family.</text>
</comment>
<dbReference type="AlphaFoldDB" id="A0AB39CWB9"/>
<keyword evidence="4 7" id="KW-0472">Membrane</keyword>
<dbReference type="CDD" id="cd08010">
    <property type="entry name" value="MltG_like"/>
    <property type="match status" value="1"/>
</dbReference>
<evidence type="ECO:0000256" key="2">
    <source>
        <dbReference type="ARBA" id="ARBA00022692"/>
    </source>
</evidence>
<dbReference type="Pfam" id="PF02618">
    <property type="entry name" value="YceG"/>
    <property type="match status" value="1"/>
</dbReference>
<evidence type="ECO:0000256" key="5">
    <source>
        <dbReference type="ARBA" id="ARBA00023239"/>
    </source>
</evidence>
<dbReference type="EMBL" id="CP158254">
    <property type="protein sequence ID" value="XDJ46176.1"/>
    <property type="molecule type" value="Genomic_DNA"/>
</dbReference>
<evidence type="ECO:0000256" key="4">
    <source>
        <dbReference type="ARBA" id="ARBA00023136"/>
    </source>
</evidence>
<keyword evidence="3 7" id="KW-1133">Transmembrane helix</keyword>
<feature type="site" description="Important for catalytic activity" evidence="7">
    <location>
        <position position="219"/>
    </location>
</feature>
<evidence type="ECO:0000313" key="8">
    <source>
        <dbReference type="EMBL" id="XDJ41022.1"/>
    </source>
</evidence>
<comment type="function">
    <text evidence="7">Functions as a peptidoglycan terminase that cleaves nascent peptidoglycan strands endolytically to terminate their elongation.</text>
</comment>
<keyword evidence="6 7" id="KW-0961">Cell wall biogenesis/degradation</keyword>
<reference evidence="9" key="1">
    <citation type="submission" date="2024-05" db="EMBL/GenBank/DDBJ databases">
        <authorList>
            <person name="Luo Y.-C."/>
            <person name="Nicholds J."/>
            <person name="Mortimer T."/>
            <person name="Maboni G."/>
        </authorList>
    </citation>
    <scope>NUCLEOTIDE SEQUENCE</scope>
    <source>
        <strain evidence="9">151836</strain>
        <strain evidence="8">153920</strain>
    </source>
</reference>
<dbReference type="GO" id="GO:0005886">
    <property type="term" value="C:plasma membrane"/>
    <property type="evidence" value="ECO:0007669"/>
    <property type="project" value="UniProtKB-UniRule"/>
</dbReference>
<dbReference type="Gene3D" id="3.30.160.60">
    <property type="entry name" value="Classic Zinc Finger"/>
    <property type="match status" value="1"/>
</dbReference>
<dbReference type="EC" id="4.2.2.29" evidence="7"/>
<dbReference type="EMBL" id="CP158252">
    <property type="protein sequence ID" value="XDJ41022.1"/>
    <property type="molecule type" value="Genomic_DNA"/>
</dbReference>
<dbReference type="PANTHER" id="PTHR30518">
    <property type="entry name" value="ENDOLYTIC MUREIN TRANSGLYCOSYLASE"/>
    <property type="match status" value="1"/>
</dbReference>
<gene>
    <name evidence="7 9" type="primary">mltG</name>
    <name evidence="8" type="ORF">ABRY99_08635</name>
    <name evidence="9" type="ORF">ABRZ04_07385</name>
</gene>
<dbReference type="PANTHER" id="PTHR30518:SF2">
    <property type="entry name" value="ENDOLYTIC MUREIN TRANSGLYCOSYLASE"/>
    <property type="match status" value="1"/>
</dbReference>
<dbReference type="GO" id="GO:0009252">
    <property type="term" value="P:peptidoglycan biosynthetic process"/>
    <property type="evidence" value="ECO:0007669"/>
    <property type="project" value="UniProtKB-UniRule"/>
</dbReference>
<proteinExistence type="inferred from homology"/>
<dbReference type="HAMAP" id="MF_02065">
    <property type="entry name" value="MltG"/>
    <property type="match status" value="1"/>
</dbReference>
<protein>
    <recommendedName>
        <fullName evidence="7">Endolytic murein transglycosylase</fullName>
        <ecNumber evidence="7">4.2.2.29</ecNumber>
    </recommendedName>
    <alternativeName>
        <fullName evidence="7">Peptidoglycan lytic transglycosylase</fullName>
    </alternativeName>
    <alternativeName>
        <fullName evidence="7">Peptidoglycan polymerization terminase</fullName>
    </alternativeName>
</protein>
<evidence type="ECO:0000313" key="9">
    <source>
        <dbReference type="EMBL" id="XDJ46176.1"/>
    </source>
</evidence>
<accession>A0AB39CWB9</accession>
<evidence type="ECO:0000256" key="3">
    <source>
        <dbReference type="ARBA" id="ARBA00022989"/>
    </source>
</evidence>
<evidence type="ECO:0000256" key="1">
    <source>
        <dbReference type="ARBA" id="ARBA00022475"/>
    </source>
</evidence>
<dbReference type="NCBIfam" id="TIGR00247">
    <property type="entry name" value="endolytic transglycosylase MltG"/>
    <property type="match status" value="1"/>
</dbReference>
<dbReference type="RefSeq" id="WP_368639091.1">
    <property type="nucleotide sequence ID" value="NZ_CP158252.1"/>
</dbReference>
<name>A0AB39CWB9_9BURK</name>